<gene>
    <name evidence="2" type="ORF">SAM23877_7440</name>
</gene>
<protein>
    <submittedName>
        <fullName evidence="2">Uncharacterized protein</fullName>
    </submittedName>
</protein>
<reference evidence="3" key="1">
    <citation type="journal article" date="2015" name="J. Biotechnol.">
        <title>Complete genome sequence of Streptomyces ambofaciens ATCC 23877, the spiramycin producer.</title>
        <authorList>
            <person name="Thibessard A."/>
            <person name="Haas D."/>
            <person name="Gerbaud C."/>
            <person name="Aigle B."/>
            <person name="Lautru S."/>
            <person name="Pernodet J.L."/>
            <person name="Leblond P."/>
        </authorList>
    </citation>
    <scope>NUCLEOTIDE SEQUENCE [LARGE SCALE GENOMIC DNA]</scope>
    <source>
        <strain evidence="3">ATCC 23877 / 3486 / DSM 40053 / JCM 4204 / NBRC 12836 / NRRL B-2516</strain>
    </source>
</reference>
<dbReference type="AlphaFoldDB" id="A0A0K2B5R6"/>
<dbReference type="EMBL" id="CP012382">
    <property type="protein sequence ID" value="AKZ60481.1"/>
    <property type="molecule type" value="Genomic_DNA"/>
</dbReference>
<feature type="region of interest" description="Disordered" evidence="1">
    <location>
        <begin position="36"/>
        <end position="95"/>
    </location>
</feature>
<feature type="compositionally biased region" description="Polar residues" evidence="1">
    <location>
        <begin position="61"/>
        <end position="70"/>
    </location>
</feature>
<dbReference type="Proteomes" id="UP000061018">
    <property type="component" value="Chromosome"/>
</dbReference>
<evidence type="ECO:0000313" key="3">
    <source>
        <dbReference type="Proteomes" id="UP000061018"/>
    </source>
</evidence>
<name>A0A0K2B5R6_STRA7</name>
<evidence type="ECO:0000256" key="1">
    <source>
        <dbReference type="SAM" id="MobiDB-lite"/>
    </source>
</evidence>
<organism evidence="2 3">
    <name type="scientific">Streptomyces ambofaciens (strain ATCC 23877 / 3486 / DSM 40053 / JCM 4204 / NBRC 12836 / NRRL B-2516)</name>
    <dbReference type="NCBI Taxonomy" id="278992"/>
    <lineage>
        <taxon>Bacteria</taxon>
        <taxon>Bacillati</taxon>
        <taxon>Actinomycetota</taxon>
        <taxon>Actinomycetes</taxon>
        <taxon>Kitasatosporales</taxon>
        <taxon>Streptomycetaceae</taxon>
        <taxon>Streptomyces</taxon>
    </lineage>
</organism>
<dbReference type="KEGG" id="samb:SAM23877_7440"/>
<sequence>MQTLRSAAHRVLASRIHEAFPEEHVHALVAIANEGFSERDEDTHRSPALHGHRRPADLQQHHPQTGTESYRLTPAIGPSRTSPDQLTGRHTGRAP</sequence>
<evidence type="ECO:0000313" key="2">
    <source>
        <dbReference type="EMBL" id="AKZ60481.1"/>
    </source>
</evidence>
<proteinExistence type="predicted"/>
<feature type="compositionally biased region" description="Basic and acidic residues" evidence="1">
    <location>
        <begin position="36"/>
        <end position="45"/>
    </location>
</feature>
<accession>A0A0K2B5R6</accession>